<name>A0ABW1T7R0_9LACO</name>
<dbReference type="Proteomes" id="UP001596190">
    <property type="component" value="Unassembled WGS sequence"/>
</dbReference>
<evidence type="ECO:0000256" key="2">
    <source>
        <dbReference type="ARBA" id="ARBA00006920"/>
    </source>
</evidence>
<protein>
    <submittedName>
        <fullName evidence="14">TMEM175 family protein</fullName>
    </submittedName>
</protein>
<evidence type="ECO:0000256" key="8">
    <source>
        <dbReference type="ARBA" id="ARBA00022989"/>
    </source>
</evidence>
<evidence type="ECO:0000256" key="5">
    <source>
        <dbReference type="ARBA" id="ARBA00022692"/>
    </source>
</evidence>
<evidence type="ECO:0000256" key="13">
    <source>
        <dbReference type="SAM" id="Phobius"/>
    </source>
</evidence>
<feature type="transmembrane region" description="Helical" evidence="13">
    <location>
        <begin position="75"/>
        <end position="94"/>
    </location>
</feature>
<evidence type="ECO:0000313" key="15">
    <source>
        <dbReference type="Proteomes" id="UP001596190"/>
    </source>
</evidence>
<dbReference type="PANTHER" id="PTHR31462:SF5">
    <property type="entry name" value="ENDOSOMAL_LYSOSOMAL PROTON CHANNEL TMEM175"/>
    <property type="match status" value="1"/>
</dbReference>
<dbReference type="Pfam" id="PF06736">
    <property type="entry name" value="TMEM175"/>
    <property type="match status" value="1"/>
</dbReference>
<comment type="catalytic activity">
    <reaction evidence="12">
        <text>K(+)(in) = K(+)(out)</text>
        <dbReference type="Rhea" id="RHEA:29463"/>
        <dbReference type="ChEBI" id="CHEBI:29103"/>
    </reaction>
</comment>
<organism evidence="14 15">
    <name type="scientific">Secundilactobacillus hailunensis</name>
    <dbReference type="NCBI Taxonomy" id="2559923"/>
    <lineage>
        <taxon>Bacteria</taxon>
        <taxon>Bacillati</taxon>
        <taxon>Bacillota</taxon>
        <taxon>Bacilli</taxon>
        <taxon>Lactobacillales</taxon>
        <taxon>Lactobacillaceae</taxon>
        <taxon>Secundilactobacillus</taxon>
    </lineage>
</organism>
<evidence type="ECO:0000256" key="4">
    <source>
        <dbReference type="ARBA" id="ARBA00022538"/>
    </source>
</evidence>
<evidence type="ECO:0000313" key="14">
    <source>
        <dbReference type="EMBL" id="MFC6253562.1"/>
    </source>
</evidence>
<evidence type="ECO:0000256" key="1">
    <source>
        <dbReference type="ARBA" id="ARBA00004141"/>
    </source>
</evidence>
<dbReference type="RefSeq" id="WP_137630068.1">
    <property type="nucleotide sequence ID" value="NZ_BJDO01000003.1"/>
</dbReference>
<keyword evidence="3" id="KW-0813">Transport</keyword>
<keyword evidence="5 13" id="KW-0812">Transmembrane</keyword>
<comment type="subcellular location">
    <subcellularLocation>
        <location evidence="1">Membrane</location>
        <topology evidence="1">Multi-pass membrane protein</topology>
    </subcellularLocation>
</comment>
<keyword evidence="8 13" id="KW-1133">Transmembrane helix</keyword>
<feature type="transmembrane region" description="Helical" evidence="13">
    <location>
        <begin position="145"/>
        <end position="178"/>
    </location>
</feature>
<gene>
    <name evidence="14" type="ORF">ACFP1H_02965</name>
</gene>
<comment type="caution">
    <text evidence="14">The sequence shown here is derived from an EMBL/GenBank/DDBJ whole genome shotgun (WGS) entry which is preliminary data.</text>
</comment>
<feature type="transmembrane region" description="Helical" evidence="13">
    <location>
        <begin position="40"/>
        <end position="59"/>
    </location>
</feature>
<evidence type="ECO:0000256" key="10">
    <source>
        <dbReference type="ARBA" id="ARBA00023136"/>
    </source>
</evidence>
<reference evidence="15" key="1">
    <citation type="journal article" date="2019" name="Int. J. Syst. Evol. Microbiol.">
        <title>The Global Catalogue of Microorganisms (GCM) 10K type strain sequencing project: providing services to taxonomists for standard genome sequencing and annotation.</title>
        <authorList>
            <consortium name="The Broad Institute Genomics Platform"/>
            <consortium name="The Broad Institute Genome Sequencing Center for Infectious Disease"/>
            <person name="Wu L."/>
            <person name="Ma J."/>
        </authorList>
    </citation>
    <scope>NUCLEOTIDE SEQUENCE [LARGE SCALE GENOMIC DNA]</scope>
    <source>
        <strain evidence="15">CCM 8950</strain>
    </source>
</reference>
<keyword evidence="7" id="KW-0630">Potassium</keyword>
<evidence type="ECO:0000256" key="12">
    <source>
        <dbReference type="ARBA" id="ARBA00034430"/>
    </source>
</evidence>
<keyword evidence="11" id="KW-0407">Ion channel</keyword>
<keyword evidence="15" id="KW-1185">Reference proteome</keyword>
<evidence type="ECO:0000256" key="3">
    <source>
        <dbReference type="ARBA" id="ARBA00022448"/>
    </source>
</evidence>
<evidence type="ECO:0000256" key="6">
    <source>
        <dbReference type="ARBA" id="ARBA00022826"/>
    </source>
</evidence>
<accession>A0ABW1T7R0</accession>
<keyword evidence="10 13" id="KW-0472">Membrane</keyword>
<keyword evidence="9" id="KW-0406">Ion transport</keyword>
<keyword evidence="6" id="KW-0631">Potassium channel</keyword>
<evidence type="ECO:0000256" key="9">
    <source>
        <dbReference type="ARBA" id="ARBA00023065"/>
    </source>
</evidence>
<dbReference type="PANTHER" id="PTHR31462">
    <property type="entry name" value="ENDOSOMAL/LYSOSOMAL POTASSIUM CHANNEL TMEM175"/>
    <property type="match status" value="1"/>
</dbReference>
<comment type="similarity">
    <text evidence="2">Belongs to the TMEM175 family.</text>
</comment>
<feature type="transmembrane region" description="Helical" evidence="13">
    <location>
        <begin position="106"/>
        <end position="124"/>
    </location>
</feature>
<dbReference type="EMBL" id="JBHSSA010000031">
    <property type="protein sequence ID" value="MFC6253562.1"/>
    <property type="molecule type" value="Genomic_DNA"/>
</dbReference>
<dbReference type="InterPro" id="IPR010617">
    <property type="entry name" value="TMEM175-like"/>
</dbReference>
<evidence type="ECO:0000256" key="11">
    <source>
        <dbReference type="ARBA" id="ARBA00023303"/>
    </source>
</evidence>
<evidence type="ECO:0000256" key="7">
    <source>
        <dbReference type="ARBA" id="ARBA00022958"/>
    </source>
</evidence>
<proteinExistence type="inferred from homology"/>
<sequence>MNKGRLEAFKDAVIAIAATIMVLELRPPKGVTLKTLSQDWPILLSYIVSFTLIYVVWYSHHNIFNKAKIISTRTFLLNGLWLFVLNLVPFATAWVGQHIDKTVPEVVYLIVMFLWSAIFQLMDQSILKDNPEMRPDNSNRLSSRLLLYGTNIFGIFLAFVWPIGALLTVGVISMIHMIDLLRVSPVHPTE</sequence>
<keyword evidence="4" id="KW-0633">Potassium transport</keyword>